<dbReference type="KEGG" id="rcp:RCAP_rcc02367"/>
<feature type="signal peptide" evidence="1">
    <location>
        <begin position="1"/>
        <end position="22"/>
    </location>
</feature>
<dbReference type="EMBL" id="CP001312">
    <property type="protein sequence ID" value="ADE86097.1"/>
    <property type="molecule type" value="Genomic_DNA"/>
</dbReference>
<dbReference type="Pfam" id="PF13202">
    <property type="entry name" value="EF-hand_5"/>
    <property type="match status" value="2"/>
</dbReference>
<gene>
    <name evidence="3" type="ordered locus">RCAP_rcc02367</name>
</gene>
<evidence type="ECO:0000313" key="3">
    <source>
        <dbReference type="EMBL" id="ADE86097.1"/>
    </source>
</evidence>
<proteinExistence type="predicted"/>
<dbReference type="AlphaFoldDB" id="D5ALN6"/>
<dbReference type="InterPro" id="IPR002048">
    <property type="entry name" value="EF_hand_dom"/>
</dbReference>
<reference evidence="3 4" key="2">
    <citation type="journal article" date="2010" name="J. Bacteriol.">
        <title>Complete genome sequence of the photosynthetic purple nonsulfur bacterium Rhodobacter capsulatus SB 1003.</title>
        <authorList>
            <person name="Strnad H."/>
            <person name="Lapidus A."/>
            <person name="Paces J."/>
            <person name="Ulbrich P."/>
            <person name="Vlcek C."/>
            <person name="Paces V."/>
            <person name="Haselkorn R."/>
        </authorList>
    </citation>
    <scope>NUCLEOTIDE SEQUENCE [LARGE SCALE GENOMIC DNA]</scope>
    <source>
        <strain evidence="4">ATCC BAA-309 / NBRC 16581 / SB1003</strain>
    </source>
</reference>
<dbReference type="SUPFAM" id="SSF47473">
    <property type="entry name" value="EF-hand"/>
    <property type="match status" value="1"/>
</dbReference>
<feature type="domain" description="EF-hand" evidence="2">
    <location>
        <begin position="52"/>
        <end position="87"/>
    </location>
</feature>
<feature type="chain" id="PRO_5003069433" evidence="1">
    <location>
        <begin position="23"/>
        <end position="183"/>
    </location>
</feature>
<dbReference type="Gene3D" id="1.10.238.10">
    <property type="entry name" value="EF-hand"/>
    <property type="match status" value="1"/>
</dbReference>
<keyword evidence="4" id="KW-1185">Reference proteome</keyword>
<dbReference type="GO" id="GO:0005509">
    <property type="term" value="F:calcium ion binding"/>
    <property type="evidence" value="ECO:0007669"/>
    <property type="project" value="InterPro"/>
</dbReference>
<name>D5ALN6_RHOCB</name>
<dbReference type="PROSITE" id="PS50222">
    <property type="entry name" value="EF_HAND_2"/>
    <property type="match status" value="1"/>
</dbReference>
<organism evidence="3 4">
    <name type="scientific">Rhodobacter capsulatus (strain ATCC BAA-309 / NBRC 16581 / SB1003)</name>
    <dbReference type="NCBI Taxonomy" id="272942"/>
    <lineage>
        <taxon>Bacteria</taxon>
        <taxon>Pseudomonadati</taxon>
        <taxon>Pseudomonadota</taxon>
        <taxon>Alphaproteobacteria</taxon>
        <taxon>Rhodobacterales</taxon>
        <taxon>Rhodobacter group</taxon>
        <taxon>Rhodobacter</taxon>
    </lineage>
</organism>
<evidence type="ECO:0000313" key="4">
    <source>
        <dbReference type="Proteomes" id="UP000002361"/>
    </source>
</evidence>
<dbReference type="InterPro" id="IPR018247">
    <property type="entry name" value="EF_Hand_1_Ca_BS"/>
</dbReference>
<dbReference type="GeneID" id="31491200"/>
<evidence type="ECO:0000256" key="1">
    <source>
        <dbReference type="SAM" id="SignalP"/>
    </source>
</evidence>
<dbReference type="eggNOG" id="ENOG5033BPS">
    <property type="taxonomic scope" value="Bacteria"/>
</dbReference>
<evidence type="ECO:0000259" key="2">
    <source>
        <dbReference type="PROSITE" id="PS50222"/>
    </source>
</evidence>
<keyword evidence="1" id="KW-0732">Signal</keyword>
<dbReference type="HOGENOM" id="CLU_091273_3_1_5"/>
<dbReference type="STRING" id="272942.RCAP_rcc02367"/>
<reference key="1">
    <citation type="submission" date="2008-12" db="EMBL/GenBank/DDBJ databases">
        <title>Complete genome sequence of Rhodobacter capsulatus SB1003.</title>
        <authorList>
            <person name="Strnad H."/>
            <person name="Lapidus A."/>
            <person name="Vlcek C."/>
            <person name="Ulbrich P."/>
            <person name="Paces J."/>
            <person name="Maltsev N."/>
            <person name="Kumar V."/>
            <person name="Kogan Y."/>
            <person name="Milgram A."/>
            <person name="Rebrekov D."/>
            <person name="Mazur M."/>
            <person name="Cox R."/>
            <person name="Kyrpides N."/>
            <person name="Kolar M."/>
            <person name="Sachova J."/>
            <person name="Ridl J."/>
            <person name="Ivanova N."/>
            <person name="Kapatral V."/>
            <person name="Los T."/>
            <person name="Lykidis A."/>
            <person name="Mikhailova N."/>
            <person name="Reznik G."/>
            <person name="Vasieva O."/>
            <person name="Fonstein M."/>
            <person name="Paces V."/>
            <person name="Haselkorn R."/>
        </authorList>
    </citation>
    <scope>NUCLEOTIDE SEQUENCE</scope>
    <source>
        <strain>SB1003</strain>
    </source>
</reference>
<dbReference type="Proteomes" id="UP000002361">
    <property type="component" value="Chromosome"/>
</dbReference>
<sequence length="183" mass="19017">MTRVLKFATIVALCGAALPAVAQQAADPAVVPGQAFLAQWDLDGDGQVTLAEARSHRADIFAMFDSDGDGSFSAAELAGIDEFKQAQLEAGMGPGHQRADGVMPRAGMGRGMGQGQGQGQGQGMAGQGFFAPAADQMLRLDGNGDGRVTQAEFVAGSDRWFAMRDRTGDGVVTLADFGPRRRG</sequence>
<dbReference type="OrthoDB" id="7631435at2"/>
<dbReference type="PROSITE" id="PS00018">
    <property type="entry name" value="EF_HAND_1"/>
    <property type="match status" value="1"/>
</dbReference>
<accession>D5ALN6</accession>
<dbReference type="InterPro" id="IPR011992">
    <property type="entry name" value="EF-hand-dom_pair"/>
</dbReference>
<protein>
    <submittedName>
        <fullName evidence="3">Calcium-binding protein</fullName>
    </submittedName>
</protein>
<dbReference type="RefSeq" id="WP_013068076.1">
    <property type="nucleotide sequence ID" value="NC_014034.1"/>
</dbReference>